<dbReference type="RefSeq" id="WP_378751697.1">
    <property type="nucleotide sequence ID" value="NZ_JBHSSV010000006.1"/>
</dbReference>
<comment type="similarity">
    <text evidence="1">Belongs to the thiolase-like superfamily. Chalcone/stilbene synthases family.</text>
</comment>
<dbReference type="Gene3D" id="3.40.47.10">
    <property type="match status" value="2"/>
</dbReference>
<keyword evidence="6" id="KW-1185">Reference proteome</keyword>
<organism evidence="5 6">
    <name type="scientific">Microbacterium koreense</name>
    <dbReference type="NCBI Taxonomy" id="323761"/>
    <lineage>
        <taxon>Bacteria</taxon>
        <taxon>Bacillati</taxon>
        <taxon>Actinomycetota</taxon>
        <taxon>Actinomycetes</taxon>
        <taxon>Micrococcales</taxon>
        <taxon>Microbacteriaceae</taxon>
        <taxon>Microbacterium</taxon>
    </lineage>
</organism>
<evidence type="ECO:0000256" key="1">
    <source>
        <dbReference type="ARBA" id="ARBA00005531"/>
    </source>
</evidence>
<proteinExistence type="inferred from homology"/>
<evidence type="ECO:0000313" key="6">
    <source>
        <dbReference type="Proteomes" id="UP001597042"/>
    </source>
</evidence>
<dbReference type="InterPro" id="IPR016039">
    <property type="entry name" value="Thiolase-like"/>
</dbReference>
<comment type="caution">
    <text evidence="5">The sequence shown here is derived from an EMBL/GenBank/DDBJ whole genome shotgun (WGS) entry which is preliminary data.</text>
</comment>
<dbReference type="Pfam" id="PF00195">
    <property type="entry name" value="Chal_sti_synt_N"/>
    <property type="match status" value="1"/>
</dbReference>
<dbReference type="Pfam" id="PF02797">
    <property type="entry name" value="Chal_sti_synt_C"/>
    <property type="match status" value="1"/>
</dbReference>
<dbReference type="CDD" id="cd00831">
    <property type="entry name" value="CHS_like"/>
    <property type="match status" value="1"/>
</dbReference>
<dbReference type="Proteomes" id="UP001597042">
    <property type="component" value="Unassembled WGS sequence"/>
</dbReference>
<keyword evidence="2" id="KW-0808">Transferase</keyword>
<dbReference type="InterPro" id="IPR011141">
    <property type="entry name" value="Polyketide_synthase_type-III"/>
</dbReference>
<accession>A0ABW2ZN56</accession>
<dbReference type="EMBL" id="JBHTIM010000001">
    <property type="protein sequence ID" value="MFD0780036.1"/>
    <property type="molecule type" value="Genomic_DNA"/>
</dbReference>
<evidence type="ECO:0000259" key="4">
    <source>
        <dbReference type="Pfam" id="PF02797"/>
    </source>
</evidence>
<feature type="domain" description="Chalcone/stilbene synthase C-terminal" evidence="4">
    <location>
        <begin position="231"/>
        <end position="355"/>
    </location>
</feature>
<dbReference type="InterPro" id="IPR001099">
    <property type="entry name" value="Chalcone/stilbene_synt_N"/>
</dbReference>
<dbReference type="SUPFAM" id="SSF53901">
    <property type="entry name" value="Thiolase-like"/>
    <property type="match status" value="2"/>
</dbReference>
<evidence type="ECO:0000313" key="5">
    <source>
        <dbReference type="EMBL" id="MFD0780036.1"/>
    </source>
</evidence>
<feature type="domain" description="Chalcone/stilbene synthase N-terminal" evidence="3">
    <location>
        <begin position="5"/>
        <end position="216"/>
    </location>
</feature>
<dbReference type="PANTHER" id="PTHR11877:SF46">
    <property type="entry name" value="TYPE III POLYKETIDE SYNTHASE A"/>
    <property type="match status" value="1"/>
</dbReference>
<reference evidence="6" key="1">
    <citation type="journal article" date="2019" name="Int. J. Syst. Evol. Microbiol.">
        <title>The Global Catalogue of Microorganisms (GCM) 10K type strain sequencing project: providing services to taxonomists for standard genome sequencing and annotation.</title>
        <authorList>
            <consortium name="The Broad Institute Genomics Platform"/>
            <consortium name="The Broad Institute Genome Sequencing Center for Infectious Disease"/>
            <person name="Wu L."/>
            <person name="Ma J."/>
        </authorList>
    </citation>
    <scope>NUCLEOTIDE SEQUENCE [LARGE SCALE GENOMIC DNA]</scope>
    <source>
        <strain evidence="6">CCUG 50754</strain>
    </source>
</reference>
<dbReference type="PIRSF" id="PIRSF000451">
    <property type="entry name" value="PKS_III"/>
    <property type="match status" value="1"/>
</dbReference>
<dbReference type="InterPro" id="IPR012328">
    <property type="entry name" value="Chalcone/stilbene_synt_C"/>
</dbReference>
<dbReference type="PANTHER" id="PTHR11877">
    <property type="entry name" value="HYDROXYMETHYLGLUTARYL-COA SYNTHASE"/>
    <property type="match status" value="1"/>
</dbReference>
<name>A0ABW2ZN56_9MICO</name>
<evidence type="ECO:0000256" key="2">
    <source>
        <dbReference type="ARBA" id="ARBA00022679"/>
    </source>
</evidence>
<gene>
    <name evidence="5" type="ORF">ACFQZV_01830</name>
</gene>
<protein>
    <submittedName>
        <fullName evidence="5">Type III polyketide synthase</fullName>
    </submittedName>
</protein>
<sequence>MVPSILSIGTAVPETRLSQDAVRDLFASQPEIDRRTQRLIRAAFDASAIDFRHTVLPELGGLPRDGLRVRAESGMLLAPSTGARNDEYRRTAPTLFRDAAAAALSRAQISADKVTHVLTVSCTGFFAPGPDVALVRDLGLDAGVQRAHLGFIGCAAAMPALRLASSIAASDPSAMVLVVAAELCTLHVRCADDPDQIVAASIFADGAAAALVSGDPDYAATGRLELDGFETQLLPEGDDAMQWTIGDAGFEMTLTAQVPRLVGAHARSALPTIVASGIDAWAVHPGGRSILDRVEDALGAPPGALDASRETLRRYGNMSSATVLFVLDALWSRGLEDAAHIGALAFGPGLTVEAARMVHHAASSGVVEAPASADRDRVPVTAAR</sequence>
<evidence type="ECO:0000259" key="3">
    <source>
        <dbReference type="Pfam" id="PF00195"/>
    </source>
</evidence>